<feature type="domain" description="O-acyltransferase WSD1-like N-terminal" evidence="2">
    <location>
        <begin position="4"/>
        <end position="63"/>
    </location>
</feature>
<name>A0A1V3WGJ8_MYCKA</name>
<dbReference type="GO" id="GO:0004144">
    <property type="term" value="F:diacylglycerol O-acyltransferase activity"/>
    <property type="evidence" value="ECO:0007669"/>
    <property type="project" value="InterPro"/>
</dbReference>
<evidence type="ECO:0000256" key="1">
    <source>
        <dbReference type="SAM" id="MobiDB-lite"/>
    </source>
</evidence>
<gene>
    <name evidence="3" type="ORF">BZL29_7608</name>
</gene>
<dbReference type="Pfam" id="PF03007">
    <property type="entry name" value="WS_DGAT_cat"/>
    <property type="match status" value="1"/>
</dbReference>
<sequence>MNPLDPLDAAMMTAEMLSNPMHVGAVLILSPPPGAGPEYVDELYRETQAGNDPIDPRLRRYPHQGVDTGASGSGVTPTPLTSGNTASGAPSPLTMRDSGG</sequence>
<dbReference type="EMBL" id="MVBN01000010">
    <property type="protein sequence ID" value="OOK66104.1"/>
    <property type="molecule type" value="Genomic_DNA"/>
</dbReference>
<proteinExistence type="predicted"/>
<dbReference type="GO" id="GO:0045017">
    <property type="term" value="P:glycerolipid biosynthetic process"/>
    <property type="evidence" value="ECO:0007669"/>
    <property type="project" value="InterPro"/>
</dbReference>
<evidence type="ECO:0000313" key="3">
    <source>
        <dbReference type="EMBL" id="OOK66104.1"/>
    </source>
</evidence>
<dbReference type="Proteomes" id="UP000188532">
    <property type="component" value="Unassembled WGS sequence"/>
</dbReference>
<organism evidence="3 4">
    <name type="scientific">Mycobacterium kansasii</name>
    <dbReference type="NCBI Taxonomy" id="1768"/>
    <lineage>
        <taxon>Bacteria</taxon>
        <taxon>Bacillati</taxon>
        <taxon>Actinomycetota</taxon>
        <taxon>Actinomycetes</taxon>
        <taxon>Mycobacteriales</taxon>
        <taxon>Mycobacteriaceae</taxon>
        <taxon>Mycobacterium</taxon>
    </lineage>
</organism>
<reference evidence="3 4" key="1">
    <citation type="submission" date="2017-02" db="EMBL/GenBank/DDBJ databases">
        <title>Complete genome sequences of Mycobacterium kansasii strains isolated from rhesus macaques.</title>
        <authorList>
            <person name="Panda A."/>
            <person name="Nagaraj S."/>
            <person name="Zhao X."/>
            <person name="Tettelin H."/>
            <person name="Detolla L.J."/>
        </authorList>
    </citation>
    <scope>NUCLEOTIDE SEQUENCE [LARGE SCALE GENOMIC DNA]</scope>
    <source>
        <strain evidence="3 4">11-3469</strain>
    </source>
</reference>
<accession>A0A1V3WGJ8</accession>
<evidence type="ECO:0000259" key="2">
    <source>
        <dbReference type="Pfam" id="PF03007"/>
    </source>
</evidence>
<keyword evidence="3" id="KW-0808">Transferase</keyword>
<dbReference type="AlphaFoldDB" id="A0A1V3WGJ8"/>
<feature type="region of interest" description="Disordered" evidence="1">
    <location>
        <begin position="48"/>
        <end position="100"/>
    </location>
</feature>
<dbReference type="InterPro" id="IPR004255">
    <property type="entry name" value="O-acyltransferase_WSD1_N"/>
</dbReference>
<comment type="caution">
    <text evidence="3">The sequence shown here is derived from an EMBL/GenBank/DDBJ whole genome shotgun (WGS) entry which is preliminary data.</text>
</comment>
<evidence type="ECO:0000313" key="4">
    <source>
        <dbReference type="Proteomes" id="UP000188532"/>
    </source>
</evidence>
<feature type="compositionally biased region" description="Polar residues" evidence="1">
    <location>
        <begin position="73"/>
        <end position="88"/>
    </location>
</feature>
<keyword evidence="3" id="KW-0012">Acyltransferase</keyword>
<protein>
    <submittedName>
        <fullName evidence="3">Wax ester synthase-like Acyl-CoA acyltransferase domain protein</fullName>
    </submittedName>
</protein>